<protein>
    <submittedName>
        <fullName evidence="2">Uncharacterized protein</fullName>
    </submittedName>
</protein>
<organism evidence="2 3">
    <name type="scientific">Carpinus fangiana</name>
    <dbReference type="NCBI Taxonomy" id="176857"/>
    <lineage>
        <taxon>Eukaryota</taxon>
        <taxon>Viridiplantae</taxon>
        <taxon>Streptophyta</taxon>
        <taxon>Embryophyta</taxon>
        <taxon>Tracheophyta</taxon>
        <taxon>Spermatophyta</taxon>
        <taxon>Magnoliopsida</taxon>
        <taxon>eudicotyledons</taxon>
        <taxon>Gunneridae</taxon>
        <taxon>Pentapetalae</taxon>
        <taxon>rosids</taxon>
        <taxon>fabids</taxon>
        <taxon>Fagales</taxon>
        <taxon>Betulaceae</taxon>
        <taxon>Carpinus</taxon>
    </lineage>
</organism>
<feature type="region of interest" description="Disordered" evidence="1">
    <location>
        <begin position="1"/>
        <end position="21"/>
    </location>
</feature>
<feature type="region of interest" description="Disordered" evidence="1">
    <location>
        <begin position="77"/>
        <end position="110"/>
    </location>
</feature>
<proteinExistence type="predicted"/>
<gene>
    <name evidence="2" type="ORF">FH972_004501</name>
</gene>
<name>A0A5N6QL99_9ROSI</name>
<reference evidence="2 3" key="1">
    <citation type="submission" date="2019-06" db="EMBL/GenBank/DDBJ databases">
        <title>A chromosomal-level reference genome of Carpinus fangiana (Coryloideae, Betulaceae).</title>
        <authorList>
            <person name="Yang X."/>
            <person name="Wang Z."/>
            <person name="Zhang L."/>
            <person name="Hao G."/>
            <person name="Liu J."/>
            <person name="Yang Y."/>
        </authorList>
    </citation>
    <scope>NUCLEOTIDE SEQUENCE [LARGE SCALE GENOMIC DNA]</scope>
    <source>
        <strain evidence="2">Cfa_2016G</strain>
        <tissue evidence="2">Leaf</tissue>
    </source>
</reference>
<sequence>MRRSSSYLGPSLSIPTQNSSSSCTGLLHLADAVELFVQVSDALVLDPPLPSIDLEEAPPVFGGGRGRVCFVWVWKRKGHREREREREGERDNSGEREGESDFIHIIPAGCSPDNDGIPGFVWV</sequence>
<evidence type="ECO:0000313" key="3">
    <source>
        <dbReference type="Proteomes" id="UP000327013"/>
    </source>
</evidence>
<accession>A0A5N6QL99</accession>
<dbReference type="PROSITE" id="PS51257">
    <property type="entry name" value="PROKAR_LIPOPROTEIN"/>
    <property type="match status" value="1"/>
</dbReference>
<dbReference type="AlphaFoldDB" id="A0A5N6QL99"/>
<evidence type="ECO:0000256" key="1">
    <source>
        <dbReference type="SAM" id="MobiDB-lite"/>
    </source>
</evidence>
<dbReference type="Proteomes" id="UP000327013">
    <property type="component" value="Chromosome 2"/>
</dbReference>
<dbReference type="EMBL" id="CM017322">
    <property type="protein sequence ID" value="KAE8007947.1"/>
    <property type="molecule type" value="Genomic_DNA"/>
</dbReference>
<keyword evidence="3" id="KW-1185">Reference proteome</keyword>
<evidence type="ECO:0000313" key="2">
    <source>
        <dbReference type="EMBL" id="KAE8007947.1"/>
    </source>
</evidence>
<feature type="compositionally biased region" description="Basic and acidic residues" evidence="1">
    <location>
        <begin position="80"/>
        <end position="102"/>
    </location>
</feature>